<evidence type="ECO:0000313" key="3">
    <source>
        <dbReference type="EMBL" id="MBD1381430.1"/>
    </source>
</evidence>
<dbReference type="PIRSF" id="PIRSF012569">
    <property type="entry name" value="UCP012569"/>
    <property type="match status" value="1"/>
</dbReference>
<reference evidence="3" key="1">
    <citation type="submission" date="2020-09" db="EMBL/GenBank/DDBJ databases">
        <title>A novel bacterium of genus Bacillus, isolated from South China Sea.</title>
        <authorList>
            <person name="Huang H."/>
            <person name="Mo K."/>
            <person name="Hu Y."/>
        </authorList>
    </citation>
    <scope>NUCLEOTIDE SEQUENCE</scope>
    <source>
        <strain evidence="3">IB182487</strain>
    </source>
</reference>
<dbReference type="RefSeq" id="WP_191159027.1">
    <property type="nucleotide sequence ID" value="NZ_JACXAI010000018.1"/>
</dbReference>
<comment type="caution">
    <text evidence="3">The sequence shown here is derived from an EMBL/GenBank/DDBJ whole genome shotgun (WGS) entry which is preliminary data.</text>
</comment>
<feature type="domain" description="DUF4097" evidence="1">
    <location>
        <begin position="176"/>
        <end position="331"/>
    </location>
</feature>
<proteinExistence type="predicted"/>
<evidence type="ECO:0000313" key="4">
    <source>
        <dbReference type="Proteomes" id="UP000626844"/>
    </source>
</evidence>
<dbReference type="EMBL" id="JACXAI010000018">
    <property type="protein sequence ID" value="MBD1381430.1"/>
    <property type="molecule type" value="Genomic_DNA"/>
</dbReference>
<keyword evidence="4" id="KW-1185">Reference proteome</keyword>
<organism evidence="3 4">
    <name type="scientific">Metabacillus arenae</name>
    <dbReference type="NCBI Taxonomy" id="2771434"/>
    <lineage>
        <taxon>Bacteria</taxon>
        <taxon>Bacillati</taxon>
        <taxon>Bacillota</taxon>
        <taxon>Bacilli</taxon>
        <taxon>Bacillales</taxon>
        <taxon>Bacillaceae</taxon>
        <taxon>Metabacillus</taxon>
    </lineage>
</organism>
<evidence type="ECO:0000259" key="2">
    <source>
        <dbReference type="Pfam" id="PF22746"/>
    </source>
</evidence>
<dbReference type="PANTHER" id="PTHR33885">
    <property type="entry name" value="PHAGE SHOCK PROTEIN C"/>
    <property type="match status" value="1"/>
</dbReference>
<dbReference type="InterPro" id="IPR052027">
    <property type="entry name" value="PspC"/>
</dbReference>
<gene>
    <name evidence="3" type="ORF">IC621_14420</name>
</gene>
<name>A0A926NI18_9BACI</name>
<protein>
    <submittedName>
        <fullName evidence="3">DUF4097 domain-containing protein</fullName>
    </submittedName>
</protein>
<dbReference type="InterPro" id="IPR053959">
    <property type="entry name" value="YvlB/LiaX_N"/>
</dbReference>
<dbReference type="InterPro" id="IPR025164">
    <property type="entry name" value="Toastrack_DUF4097"/>
</dbReference>
<dbReference type="PANTHER" id="PTHR33885:SF4">
    <property type="entry name" value="LMO2487 PROTEIN"/>
    <property type="match status" value="1"/>
</dbReference>
<sequence>MVEEKKRILKLVEAGKLSAEEALTLIELLEEDTSQKQQKETALTTEVLFNSDEWKEEKEPSSKQKQSTIASKLVDWIDTAVKKVKELDIDMALGQSYDVTHIFQIRDDQVRDLDIKINYGSVSLQTWNEEDFRVECDAKVYRVENQDEARKVFLDSLVCDAEGSKLRVYSEKKAMKANLTIYVPAKEYDQVLIKLFNGPIRGEHLTIGQLKAKTANGILSFSTLNGEKADLETANGQIKVTDTTAAIEAETINGMISLTGTPKKLDLQSFNGNISVQLDQDSCQNVYAKTTTGSVKLLIPVDCAVSGELKSNLGNVASHIENINILHEKNETIQKELKFQSELMKSNAVSIYAESKTGSVTLSNKR</sequence>
<dbReference type="Proteomes" id="UP000626844">
    <property type="component" value="Unassembled WGS sequence"/>
</dbReference>
<evidence type="ECO:0000259" key="1">
    <source>
        <dbReference type="Pfam" id="PF13349"/>
    </source>
</evidence>
<accession>A0A926NI18</accession>
<dbReference type="InterPro" id="IPR016599">
    <property type="entry name" value="UCP012569"/>
</dbReference>
<dbReference type="AlphaFoldDB" id="A0A926NI18"/>
<dbReference type="Pfam" id="PF22746">
    <property type="entry name" value="SHOCT-like_DUF2089-C"/>
    <property type="match status" value="1"/>
</dbReference>
<dbReference type="Pfam" id="PF13349">
    <property type="entry name" value="DUF4097"/>
    <property type="match status" value="1"/>
</dbReference>
<feature type="domain" description="YvlB/LiaX N-terminal" evidence="2">
    <location>
        <begin position="3"/>
        <end position="31"/>
    </location>
</feature>